<gene>
    <name evidence="2" type="ORF">ENW83_02775</name>
</gene>
<organism evidence="2">
    <name type="scientific">Fervidicoccus fontis</name>
    <dbReference type="NCBI Taxonomy" id="683846"/>
    <lineage>
        <taxon>Archaea</taxon>
        <taxon>Thermoproteota</taxon>
        <taxon>Thermoprotei</taxon>
        <taxon>Fervidicoccales</taxon>
        <taxon>Fervidicoccaceae</taxon>
        <taxon>Fervidicoccus</taxon>
    </lineage>
</organism>
<feature type="transmembrane region" description="Helical" evidence="1">
    <location>
        <begin position="229"/>
        <end position="251"/>
    </location>
</feature>
<dbReference type="InterPro" id="IPR036259">
    <property type="entry name" value="MFS_trans_sf"/>
</dbReference>
<comment type="caution">
    <text evidence="2">The sequence shown here is derived from an EMBL/GenBank/DDBJ whole genome shotgun (WGS) entry which is preliminary data.</text>
</comment>
<evidence type="ECO:0000313" key="2">
    <source>
        <dbReference type="EMBL" id="HGZ60117.1"/>
    </source>
</evidence>
<keyword evidence="1" id="KW-1133">Transmembrane helix</keyword>
<proteinExistence type="predicted"/>
<feature type="transmembrane region" description="Helical" evidence="1">
    <location>
        <begin position="156"/>
        <end position="175"/>
    </location>
</feature>
<keyword evidence="1" id="KW-0812">Transmembrane</keyword>
<dbReference type="SUPFAM" id="SSF103473">
    <property type="entry name" value="MFS general substrate transporter"/>
    <property type="match status" value="1"/>
</dbReference>
<evidence type="ECO:0000256" key="1">
    <source>
        <dbReference type="SAM" id="Phobius"/>
    </source>
</evidence>
<feature type="transmembrane region" description="Helical" evidence="1">
    <location>
        <begin position="263"/>
        <end position="282"/>
    </location>
</feature>
<sequence>MWFYFGVSFMAMLSMLDMAIFTYIGYTFKVSPIYYSVVAAAWSVTYITGNKLFSALSDSGKNKDLMLLAFVFISTSMLLFWKSTLVSVTLAYFMHAMAVSTANLAMSTSIYEIFDSSDWKKYSTFQRILQNLLRGTTLIVISSGIINATLSQVLMLTSAIGALSFFVLPSISLDFERKLHMLGKNVTDLIGFASTRGILTTAIENARSMEIGTISFMGFSDRHLPRGRILVSTFLAVAVGDFVFTAMPLLIKTSVTLSNYWMAQGITGITVAVAALLINALLRGDKKIAIAIIAMRGLWLSLAMPLMYSENTIVFYLIGMYFLGLAMDATLFNLYSEASSGYGAHSYFISREVGTLTGSLLAGFVLALGVPAAVILIPILLSIASVIQLI</sequence>
<feature type="transmembrane region" description="Helical" evidence="1">
    <location>
        <begin position="65"/>
        <end position="84"/>
    </location>
</feature>
<feature type="transmembrane region" description="Helical" evidence="1">
    <location>
        <begin position="314"/>
        <end position="335"/>
    </location>
</feature>
<feature type="transmembrane region" description="Helical" evidence="1">
    <location>
        <begin position="32"/>
        <end position="53"/>
    </location>
</feature>
<accession>A0A7J3SKT1</accession>
<dbReference type="EMBL" id="DTLS01000077">
    <property type="protein sequence ID" value="HGZ60117.1"/>
    <property type="molecule type" value="Genomic_DNA"/>
</dbReference>
<feature type="transmembrane region" description="Helical" evidence="1">
    <location>
        <begin position="132"/>
        <end position="150"/>
    </location>
</feature>
<protein>
    <recommendedName>
        <fullName evidence="3">MFS transporter</fullName>
    </recommendedName>
</protein>
<keyword evidence="1" id="KW-0472">Membrane</keyword>
<dbReference type="AlphaFoldDB" id="A0A7J3SKT1"/>
<reference evidence="2" key="1">
    <citation type="journal article" date="2020" name="mSystems">
        <title>Genome- and Community-Level Interaction Insights into Carbon Utilization and Element Cycling Functions of Hydrothermarchaeota in Hydrothermal Sediment.</title>
        <authorList>
            <person name="Zhou Z."/>
            <person name="Liu Y."/>
            <person name="Xu W."/>
            <person name="Pan J."/>
            <person name="Luo Z.H."/>
            <person name="Li M."/>
        </authorList>
    </citation>
    <scope>NUCLEOTIDE SEQUENCE [LARGE SCALE GENOMIC DNA]</scope>
    <source>
        <strain evidence="2">SpSt-885</strain>
    </source>
</reference>
<feature type="transmembrane region" description="Helical" evidence="1">
    <location>
        <begin position="356"/>
        <end position="387"/>
    </location>
</feature>
<feature type="transmembrane region" description="Helical" evidence="1">
    <location>
        <begin position="7"/>
        <end position="26"/>
    </location>
</feature>
<evidence type="ECO:0008006" key="3">
    <source>
        <dbReference type="Google" id="ProtNLM"/>
    </source>
</evidence>
<name>A0A7J3SKT1_9CREN</name>